<protein>
    <submittedName>
        <fullName evidence="2">Uncharacterized protein</fullName>
    </submittedName>
</protein>
<accession>A0A0F9A200</accession>
<reference evidence="2" key="1">
    <citation type="journal article" date="2015" name="Nature">
        <title>Complex archaea that bridge the gap between prokaryotes and eukaryotes.</title>
        <authorList>
            <person name="Spang A."/>
            <person name="Saw J.H."/>
            <person name="Jorgensen S.L."/>
            <person name="Zaremba-Niedzwiedzka K."/>
            <person name="Martijn J."/>
            <person name="Lind A.E."/>
            <person name="van Eijk R."/>
            <person name="Schleper C."/>
            <person name="Guy L."/>
            <person name="Ettema T.J."/>
        </authorList>
    </citation>
    <scope>NUCLEOTIDE SEQUENCE</scope>
</reference>
<feature type="compositionally biased region" description="Pro residues" evidence="1">
    <location>
        <begin position="227"/>
        <end position="237"/>
    </location>
</feature>
<feature type="non-terminal residue" evidence="2">
    <location>
        <position position="1"/>
    </location>
</feature>
<organism evidence="2">
    <name type="scientific">marine sediment metagenome</name>
    <dbReference type="NCBI Taxonomy" id="412755"/>
    <lineage>
        <taxon>unclassified sequences</taxon>
        <taxon>metagenomes</taxon>
        <taxon>ecological metagenomes</taxon>
    </lineage>
</organism>
<feature type="non-terminal residue" evidence="2">
    <location>
        <position position="386"/>
    </location>
</feature>
<gene>
    <name evidence="2" type="ORF">LCGC14_2902010</name>
</gene>
<dbReference type="EMBL" id="LAZR01057168">
    <property type="protein sequence ID" value="KKK72624.1"/>
    <property type="molecule type" value="Genomic_DNA"/>
</dbReference>
<dbReference type="AlphaFoldDB" id="A0A0F9A200"/>
<comment type="caution">
    <text evidence="2">The sequence shown here is derived from an EMBL/GenBank/DDBJ whole genome shotgun (WGS) entry which is preliminary data.</text>
</comment>
<sequence length="386" mass="41824">LGLKDAQALRKVTPLARRLMAEEAGAARLGGEAAREARIQQSSQQFVRDLMKAANKLGIPLEESAGMPTSKLLTRVRLAAREQGVDLKSILPGAEEAGGRAPGAAPAAAKENLGKAGRRLGQIDDAVEENGRLMQAIEDRRVALRPAEGPTAMEAYQKYAKLDDQLEVQYKAIEAQQFKLFEEYDSLKAIVDRATGKTASKLTKSVPVHESQEIKDFRIKLSGNGRKPPPPPPPRLPGEPGGLLPGDQAPSMSLWRTIESGLFLSPRSNDLMRRTAEMVGDAPGIKLFMKAITGPAALARVLPEIRAGVVYRRVQGVMEAQLGQRLVGQEEAFHRAFTLGRDTSKVVWQGKEVAFGDVATNILKGPRIGAKHGKFAATPAQREWVL</sequence>
<evidence type="ECO:0000256" key="1">
    <source>
        <dbReference type="SAM" id="MobiDB-lite"/>
    </source>
</evidence>
<feature type="region of interest" description="Disordered" evidence="1">
    <location>
        <begin position="219"/>
        <end position="249"/>
    </location>
</feature>
<proteinExistence type="predicted"/>
<name>A0A0F9A200_9ZZZZ</name>
<evidence type="ECO:0000313" key="2">
    <source>
        <dbReference type="EMBL" id="KKK72624.1"/>
    </source>
</evidence>